<reference evidence="1" key="1">
    <citation type="journal article" date="2023" name="bioRxiv">
        <title>Improved chromosome-level genome assembly for marigold (Tagetes erecta).</title>
        <authorList>
            <person name="Jiang F."/>
            <person name="Yuan L."/>
            <person name="Wang S."/>
            <person name="Wang H."/>
            <person name="Xu D."/>
            <person name="Wang A."/>
            <person name="Fan W."/>
        </authorList>
    </citation>
    <scope>NUCLEOTIDE SEQUENCE</scope>
    <source>
        <strain evidence="1">WSJ</strain>
        <tissue evidence="1">Leaf</tissue>
    </source>
</reference>
<proteinExistence type="predicted"/>
<keyword evidence="2" id="KW-1185">Reference proteome</keyword>
<dbReference type="PANTHER" id="PTHR33702">
    <property type="entry name" value="BNAA09G40010D PROTEIN"/>
    <property type="match status" value="1"/>
</dbReference>
<accession>A0AAD8JX44</accession>
<evidence type="ECO:0000313" key="2">
    <source>
        <dbReference type="Proteomes" id="UP001229421"/>
    </source>
</evidence>
<evidence type="ECO:0000313" key="1">
    <source>
        <dbReference type="EMBL" id="KAK1412494.1"/>
    </source>
</evidence>
<sequence length="129" mass="15269">MDGLTTKLYTGVKRYWRTRDYHRLQTTAVLGHDRPRRRRLWRIRLSRKLKVQLPRSPKRLFISLRDAYVNVMMKLASTSVVRGRTTSDYGFGKTMSKEYDEKVIVEICRNLENMRNQQLQTSSRIACSG</sequence>
<gene>
    <name evidence="1" type="ORF">QVD17_33791</name>
</gene>
<comment type="caution">
    <text evidence="1">The sequence shown here is derived from an EMBL/GenBank/DDBJ whole genome shotgun (WGS) entry which is preliminary data.</text>
</comment>
<dbReference type="AlphaFoldDB" id="A0AAD8JX44"/>
<dbReference type="EMBL" id="JAUHHV010000009">
    <property type="protein sequence ID" value="KAK1412494.1"/>
    <property type="molecule type" value="Genomic_DNA"/>
</dbReference>
<organism evidence="1 2">
    <name type="scientific">Tagetes erecta</name>
    <name type="common">African marigold</name>
    <dbReference type="NCBI Taxonomy" id="13708"/>
    <lineage>
        <taxon>Eukaryota</taxon>
        <taxon>Viridiplantae</taxon>
        <taxon>Streptophyta</taxon>
        <taxon>Embryophyta</taxon>
        <taxon>Tracheophyta</taxon>
        <taxon>Spermatophyta</taxon>
        <taxon>Magnoliopsida</taxon>
        <taxon>eudicotyledons</taxon>
        <taxon>Gunneridae</taxon>
        <taxon>Pentapetalae</taxon>
        <taxon>asterids</taxon>
        <taxon>campanulids</taxon>
        <taxon>Asterales</taxon>
        <taxon>Asteraceae</taxon>
        <taxon>Asteroideae</taxon>
        <taxon>Heliantheae alliance</taxon>
        <taxon>Tageteae</taxon>
        <taxon>Tagetes</taxon>
    </lineage>
</organism>
<dbReference type="PANTHER" id="PTHR33702:SF5">
    <property type="entry name" value="OS01G0308600 PROTEIN"/>
    <property type="match status" value="1"/>
</dbReference>
<dbReference type="Proteomes" id="UP001229421">
    <property type="component" value="Unassembled WGS sequence"/>
</dbReference>
<protein>
    <submittedName>
        <fullName evidence="1">Uncharacterized protein</fullName>
    </submittedName>
</protein>
<name>A0AAD8JX44_TARER</name>